<evidence type="ECO:0000313" key="1">
    <source>
        <dbReference type="EMBL" id="CQR73311.1"/>
    </source>
</evidence>
<accession>A0A0U1L0X2</accession>
<sequence>MIVWLVQRFVKGIWDERKQEWDDCVFKVTGIFDNEQKAIDACRDHNNVISPIELNYRFLEERVNIPGAYYPLAKDFIEDGDNKNAKE</sequence>
<organism evidence="1 2">
    <name type="scientific">Sporomusa ovata</name>
    <dbReference type="NCBI Taxonomy" id="2378"/>
    <lineage>
        <taxon>Bacteria</taxon>
        <taxon>Bacillati</taxon>
        <taxon>Bacillota</taxon>
        <taxon>Negativicutes</taxon>
        <taxon>Selenomonadales</taxon>
        <taxon>Sporomusaceae</taxon>
        <taxon>Sporomusa</taxon>
    </lineage>
</organism>
<name>A0A0U1L0X2_9FIRM</name>
<reference evidence="2" key="1">
    <citation type="submission" date="2015-03" db="EMBL/GenBank/DDBJ databases">
        <authorList>
            <person name="Nijsse Bart"/>
        </authorList>
    </citation>
    <scope>NUCLEOTIDE SEQUENCE [LARGE SCALE GENOMIC DNA]</scope>
</reference>
<proteinExistence type="predicted"/>
<dbReference type="EMBL" id="CTRP01000012">
    <property type="protein sequence ID" value="CQR73311.1"/>
    <property type="molecule type" value="Genomic_DNA"/>
</dbReference>
<evidence type="ECO:0000313" key="2">
    <source>
        <dbReference type="Proteomes" id="UP000049855"/>
    </source>
</evidence>
<gene>
    <name evidence="1" type="ORF">SpAn4DRAFT_2543</name>
</gene>
<keyword evidence="2" id="KW-1185">Reference proteome</keyword>
<dbReference type="AlphaFoldDB" id="A0A0U1L0X2"/>
<protein>
    <submittedName>
        <fullName evidence="1">Uncharacterized protein</fullName>
    </submittedName>
</protein>
<dbReference type="RefSeq" id="WP_021168096.1">
    <property type="nucleotide sequence ID" value="NZ_CTRP01000012.1"/>
</dbReference>
<dbReference type="Proteomes" id="UP000049855">
    <property type="component" value="Unassembled WGS sequence"/>
</dbReference>